<comment type="caution">
    <text evidence="3">The sequence shown here is derived from an EMBL/GenBank/DDBJ whole genome shotgun (WGS) entry which is preliminary data.</text>
</comment>
<gene>
    <name evidence="3" type="ORF">GKJPGBOP_06869</name>
</gene>
<protein>
    <submittedName>
        <fullName evidence="3">N-acetyltransferase</fullName>
    </submittedName>
</protein>
<dbReference type="Pfam" id="PF13508">
    <property type="entry name" value="Acetyltransf_7"/>
    <property type="match status" value="1"/>
</dbReference>
<name>A0A401WCT0_STREY</name>
<proteinExistence type="predicted"/>
<keyword evidence="3" id="KW-0808">Transferase</keyword>
<dbReference type="GO" id="GO:0016747">
    <property type="term" value="F:acyltransferase activity, transferring groups other than amino-acyl groups"/>
    <property type="evidence" value="ECO:0007669"/>
    <property type="project" value="InterPro"/>
</dbReference>
<dbReference type="AlphaFoldDB" id="A0A401WCT0"/>
<dbReference type="PANTHER" id="PTHR43233">
    <property type="entry name" value="FAMILY N-ACETYLTRANSFERASE, PUTATIVE (AFU_ORTHOLOGUE AFUA_6G03350)-RELATED"/>
    <property type="match status" value="1"/>
</dbReference>
<dbReference type="InterPro" id="IPR053144">
    <property type="entry name" value="Acetyltransferase_Butenolide"/>
</dbReference>
<dbReference type="EMBL" id="BHZD01000001">
    <property type="protein sequence ID" value="GCD47112.1"/>
    <property type="molecule type" value="Genomic_DNA"/>
</dbReference>
<dbReference type="SUPFAM" id="SSF55729">
    <property type="entry name" value="Acyl-CoA N-acyltransferases (Nat)"/>
    <property type="match status" value="1"/>
</dbReference>
<dbReference type="Gene3D" id="3.40.630.30">
    <property type="match status" value="1"/>
</dbReference>
<feature type="domain" description="N-acetyltransferase" evidence="2">
    <location>
        <begin position="58"/>
        <end position="194"/>
    </location>
</feature>
<keyword evidence="4" id="KW-1185">Reference proteome</keyword>
<organism evidence="3 4">
    <name type="scientific">Streptomyces paromomycinus</name>
    <name type="common">Streptomyces rimosus subsp. paromomycinus</name>
    <dbReference type="NCBI Taxonomy" id="92743"/>
    <lineage>
        <taxon>Bacteria</taxon>
        <taxon>Bacillati</taxon>
        <taxon>Actinomycetota</taxon>
        <taxon>Actinomycetes</taxon>
        <taxon>Kitasatosporales</taxon>
        <taxon>Streptomycetaceae</taxon>
        <taxon>Streptomyces</taxon>
    </lineage>
</organism>
<dbReference type="CDD" id="cd04301">
    <property type="entry name" value="NAT_SF"/>
    <property type="match status" value="1"/>
</dbReference>
<evidence type="ECO:0000313" key="4">
    <source>
        <dbReference type="Proteomes" id="UP000286746"/>
    </source>
</evidence>
<evidence type="ECO:0000256" key="1">
    <source>
        <dbReference type="SAM" id="MobiDB-lite"/>
    </source>
</evidence>
<sequence length="194" mass="20019">MKQGNGDVTAHGGRTDGTDATDGSNDSDDSDGYDGTNGTNVYDGYDGYEVRPGVPTADTYRQLRRATGLGAKSAEGAAIGLPNTWYGVTVHASPRPADGGAADGADPVGMGRIIGDGGCFFQIVDICVLPQHQGHGLGKRIMAALTAELERRAPAGAYVSLIADGDARHLYAKFGFIETAPASVGMAFMPRPAD</sequence>
<dbReference type="Proteomes" id="UP000286746">
    <property type="component" value="Unassembled WGS sequence"/>
</dbReference>
<dbReference type="InterPro" id="IPR016181">
    <property type="entry name" value="Acyl_CoA_acyltransferase"/>
</dbReference>
<dbReference type="PANTHER" id="PTHR43233:SF1">
    <property type="entry name" value="FAMILY N-ACETYLTRANSFERASE, PUTATIVE (AFU_ORTHOLOGUE AFUA_6G03350)-RELATED"/>
    <property type="match status" value="1"/>
</dbReference>
<reference evidence="3 4" key="1">
    <citation type="submission" date="2018-11" db="EMBL/GenBank/DDBJ databases">
        <title>Whole genome sequence of Streptomyces paromomycinus NBRC 15454(T).</title>
        <authorList>
            <person name="Komaki H."/>
            <person name="Tamura T."/>
        </authorList>
    </citation>
    <scope>NUCLEOTIDE SEQUENCE [LARGE SCALE GENOMIC DNA]</scope>
    <source>
        <strain evidence="3 4">NBRC 15454</strain>
    </source>
</reference>
<dbReference type="InterPro" id="IPR000182">
    <property type="entry name" value="GNAT_dom"/>
</dbReference>
<accession>A0A401WCT0</accession>
<dbReference type="PROSITE" id="PS51186">
    <property type="entry name" value="GNAT"/>
    <property type="match status" value="1"/>
</dbReference>
<feature type="region of interest" description="Disordered" evidence="1">
    <location>
        <begin position="1"/>
        <end position="48"/>
    </location>
</feature>
<evidence type="ECO:0000259" key="2">
    <source>
        <dbReference type="PROSITE" id="PS51186"/>
    </source>
</evidence>
<evidence type="ECO:0000313" key="3">
    <source>
        <dbReference type="EMBL" id="GCD47112.1"/>
    </source>
</evidence>